<evidence type="ECO:0000313" key="3">
    <source>
        <dbReference type="EMBL" id="MDO4841985.1"/>
    </source>
</evidence>
<dbReference type="InterPro" id="IPR029069">
    <property type="entry name" value="HotDog_dom_sf"/>
</dbReference>
<feature type="domain" description="Thioesterase" evidence="2">
    <location>
        <begin position="52"/>
        <end position="118"/>
    </location>
</feature>
<dbReference type="Proteomes" id="UP001168575">
    <property type="component" value="Unassembled WGS sequence"/>
</dbReference>
<dbReference type="InterPro" id="IPR052723">
    <property type="entry name" value="Acyl-CoA_thioesterase_PaaI"/>
</dbReference>
<proteinExistence type="predicted"/>
<dbReference type="InterPro" id="IPR003736">
    <property type="entry name" value="PAAI_dom"/>
</dbReference>
<dbReference type="Gene3D" id="3.10.129.10">
    <property type="entry name" value="Hotdog Thioesterase"/>
    <property type="match status" value="1"/>
</dbReference>
<dbReference type="Pfam" id="PF03061">
    <property type="entry name" value="4HBT"/>
    <property type="match status" value="1"/>
</dbReference>
<organism evidence="3 4">
    <name type="scientific">Phoenicibacter congonensis</name>
    <dbReference type="NCBI Taxonomy" id="1944646"/>
    <lineage>
        <taxon>Bacteria</taxon>
        <taxon>Bacillati</taxon>
        <taxon>Actinomycetota</taxon>
        <taxon>Coriobacteriia</taxon>
        <taxon>Eggerthellales</taxon>
        <taxon>Eggerthellaceae</taxon>
        <taxon>Phoenicibacter</taxon>
    </lineage>
</organism>
<sequence>MREDATLEEVQKKFANDHFASDVVGVRIVEASKGHAICELDVEDRLRNEKGGIMGGAIFTLADFAIVAASAIGQEASVSVNINIEFMSATKGDKLIAEASVDKEGRHLAFYNCFVKDSLGRPIARVTATVMHVA</sequence>
<dbReference type="EMBL" id="JAUMVS010000073">
    <property type="protein sequence ID" value="MDO4841985.1"/>
    <property type="molecule type" value="Genomic_DNA"/>
</dbReference>
<dbReference type="NCBIfam" id="TIGR00369">
    <property type="entry name" value="unchar_dom_1"/>
    <property type="match status" value="1"/>
</dbReference>
<name>A0AA43RK22_9ACTN</name>
<dbReference type="CDD" id="cd03443">
    <property type="entry name" value="PaaI_thioesterase"/>
    <property type="match status" value="1"/>
</dbReference>
<evidence type="ECO:0000313" key="4">
    <source>
        <dbReference type="Proteomes" id="UP001168575"/>
    </source>
</evidence>
<dbReference type="EC" id="3.1.2.-" evidence="3"/>
<dbReference type="PANTHER" id="PTHR42856">
    <property type="entry name" value="ACYL-COENZYME A THIOESTERASE PAAI"/>
    <property type="match status" value="1"/>
</dbReference>
<dbReference type="InterPro" id="IPR006683">
    <property type="entry name" value="Thioestr_dom"/>
</dbReference>
<keyword evidence="4" id="KW-1185">Reference proteome</keyword>
<keyword evidence="1 3" id="KW-0378">Hydrolase</keyword>
<accession>A0AA43RK22</accession>
<dbReference type="PANTHER" id="PTHR42856:SF1">
    <property type="entry name" value="ACYL-COENZYME A THIOESTERASE PAAI"/>
    <property type="match status" value="1"/>
</dbReference>
<evidence type="ECO:0000259" key="2">
    <source>
        <dbReference type="Pfam" id="PF03061"/>
    </source>
</evidence>
<evidence type="ECO:0000256" key="1">
    <source>
        <dbReference type="ARBA" id="ARBA00022801"/>
    </source>
</evidence>
<protein>
    <submittedName>
        <fullName evidence="3">PaaI family thioesterase</fullName>
        <ecNumber evidence="3">3.1.2.-</ecNumber>
    </submittedName>
</protein>
<dbReference type="AlphaFoldDB" id="A0AA43RK22"/>
<reference evidence="3" key="1">
    <citation type="submission" date="2023-07" db="EMBL/GenBank/DDBJ databases">
        <title>Between Cages and Wild: Unraveling the Impact of Captivity on Animal Microbiomes and Antimicrobial Resistance.</title>
        <authorList>
            <person name="Schmartz G.P."/>
            <person name="Rehner J."/>
            <person name="Schuff M.J."/>
            <person name="Becker S.L."/>
            <person name="Kravczyk M."/>
            <person name="Gurevich A."/>
            <person name="Francke R."/>
            <person name="Mueller R."/>
            <person name="Keller V."/>
            <person name="Keller A."/>
        </authorList>
    </citation>
    <scope>NUCLEOTIDE SEQUENCE</scope>
    <source>
        <strain evidence="3">S12M_St_49</strain>
    </source>
</reference>
<comment type="caution">
    <text evidence="3">The sequence shown here is derived from an EMBL/GenBank/DDBJ whole genome shotgun (WGS) entry which is preliminary data.</text>
</comment>
<dbReference type="GO" id="GO:0016289">
    <property type="term" value="F:acyl-CoA hydrolase activity"/>
    <property type="evidence" value="ECO:0007669"/>
    <property type="project" value="TreeGrafter"/>
</dbReference>
<dbReference type="SUPFAM" id="SSF54637">
    <property type="entry name" value="Thioesterase/thiol ester dehydrase-isomerase"/>
    <property type="match status" value="1"/>
</dbReference>
<gene>
    <name evidence="3" type="ORF">Q3982_04835</name>
</gene>